<dbReference type="Gene3D" id="3.30.300.130">
    <property type="entry name" value="Fe-S cluster assembly (FSCA)"/>
    <property type="match status" value="1"/>
</dbReference>
<evidence type="ECO:0000313" key="4">
    <source>
        <dbReference type="Proteomes" id="UP001634747"/>
    </source>
</evidence>
<dbReference type="RefSeq" id="WP_263413276.1">
    <property type="nucleotide sequence ID" value="NZ_BAABBH010000001.1"/>
</dbReference>
<evidence type="ECO:0000259" key="2">
    <source>
        <dbReference type="Pfam" id="PF01883"/>
    </source>
</evidence>
<dbReference type="InterPro" id="IPR034904">
    <property type="entry name" value="FSCA_dom_sf"/>
</dbReference>
<feature type="domain" description="MIP18 family-like" evidence="2">
    <location>
        <begin position="4"/>
        <end position="66"/>
    </location>
</feature>
<name>A0ABW9KI19_9BACT</name>
<comment type="caution">
    <text evidence="3">The sequence shown here is derived from an EMBL/GenBank/DDBJ whole genome shotgun (WGS) entry which is preliminary data.</text>
</comment>
<evidence type="ECO:0000313" key="3">
    <source>
        <dbReference type="EMBL" id="MFN2975193.1"/>
    </source>
</evidence>
<organism evidence="3 4">
    <name type="scientific">Terriglobus aquaticus</name>
    <dbReference type="NCBI Taxonomy" id="940139"/>
    <lineage>
        <taxon>Bacteria</taxon>
        <taxon>Pseudomonadati</taxon>
        <taxon>Acidobacteriota</taxon>
        <taxon>Terriglobia</taxon>
        <taxon>Terriglobales</taxon>
        <taxon>Acidobacteriaceae</taxon>
        <taxon>Terriglobus</taxon>
    </lineage>
</organism>
<feature type="region of interest" description="Disordered" evidence="1">
    <location>
        <begin position="96"/>
        <end position="115"/>
    </location>
</feature>
<dbReference type="PANTHER" id="PTHR42831:SF1">
    <property type="entry name" value="FE-S PROTEIN MATURATION AUXILIARY FACTOR YITW"/>
    <property type="match status" value="1"/>
</dbReference>
<dbReference type="PANTHER" id="PTHR42831">
    <property type="entry name" value="FE-S PROTEIN MATURATION AUXILIARY FACTOR YITW"/>
    <property type="match status" value="1"/>
</dbReference>
<evidence type="ECO:0000256" key="1">
    <source>
        <dbReference type="SAM" id="MobiDB-lite"/>
    </source>
</evidence>
<dbReference type="SUPFAM" id="SSF117916">
    <property type="entry name" value="Fe-S cluster assembly (FSCA) domain-like"/>
    <property type="match status" value="1"/>
</dbReference>
<dbReference type="InterPro" id="IPR052339">
    <property type="entry name" value="Fe-S_Maturation_MIP18"/>
</dbReference>
<dbReference type="EMBL" id="JBJYXY010000001">
    <property type="protein sequence ID" value="MFN2975193.1"/>
    <property type="molecule type" value="Genomic_DNA"/>
</dbReference>
<accession>A0ABW9KI19</accession>
<dbReference type="Proteomes" id="UP001634747">
    <property type="component" value="Unassembled WGS sequence"/>
</dbReference>
<feature type="compositionally biased region" description="Basic and acidic residues" evidence="1">
    <location>
        <begin position="96"/>
        <end position="106"/>
    </location>
</feature>
<reference evidence="3 4" key="1">
    <citation type="submission" date="2024-12" db="EMBL/GenBank/DDBJ databases">
        <authorList>
            <person name="Lee Y."/>
        </authorList>
    </citation>
    <scope>NUCLEOTIDE SEQUENCE [LARGE SCALE GENOMIC DNA]</scope>
    <source>
        <strain evidence="3 4">03SUJ4</strain>
    </source>
</reference>
<keyword evidence="4" id="KW-1185">Reference proteome</keyword>
<proteinExistence type="predicted"/>
<sequence>MLSEAEVLEALRVCYDPELRVNIVDMGRVQSVHVAVDTEAPGNDRRVKVTVDLLPREEQQDAMLSALITNRLLGIYQISRTTVNLLEEPAWSPERMSDAARRELSKQRGLIQLGN</sequence>
<dbReference type="Pfam" id="PF01883">
    <property type="entry name" value="FeS_assembly_P"/>
    <property type="match status" value="1"/>
</dbReference>
<protein>
    <submittedName>
        <fullName evidence="3">Metal-sulfur cluster assembly factor</fullName>
    </submittedName>
</protein>
<dbReference type="InterPro" id="IPR002744">
    <property type="entry name" value="MIP18-like"/>
</dbReference>
<gene>
    <name evidence="3" type="ORF">ACK2TP_05405</name>
</gene>